<organism evidence="2 3">
    <name type="scientific">Novipirellula herctigrandis</name>
    <dbReference type="NCBI Taxonomy" id="2527986"/>
    <lineage>
        <taxon>Bacteria</taxon>
        <taxon>Pseudomonadati</taxon>
        <taxon>Planctomycetota</taxon>
        <taxon>Planctomycetia</taxon>
        <taxon>Pirellulales</taxon>
        <taxon>Pirellulaceae</taxon>
        <taxon>Novipirellula</taxon>
    </lineage>
</organism>
<evidence type="ECO:0000259" key="1">
    <source>
        <dbReference type="PROSITE" id="PS50035"/>
    </source>
</evidence>
<evidence type="ECO:0000313" key="3">
    <source>
        <dbReference type="Proteomes" id="UP000315010"/>
    </source>
</evidence>
<dbReference type="GO" id="GO:0032049">
    <property type="term" value="P:cardiolipin biosynthetic process"/>
    <property type="evidence" value="ECO:0007669"/>
    <property type="project" value="UniProtKB-ARBA"/>
</dbReference>
<accession>A0A5C5Z243</accession>
<reference evidence="2 3" key="1">
    <citation type="submission" date="2019-02" db="EMBL/GenBank/DDBJ databases">
        <title>Deep-cultivation of Planctomycetes and their phenomic and genomic characterization uncovers novel biology.</title>
        <authorList>
            <person name="Wiegand S."/>
            <person name="Jogler M."/>
            <person name="Boedeker C."/>
            <person name="Pinto D."/>
            <person name="Vollmers J."/>
            <person name="Rivas-Marin E."/>
            <person name="Kohn T."/>
            <person name="Peeters S.H."/>
            <person name="Heuer A."/>
            <person name="Rast P."/>
            <person name="Oberbeckmann S."/>
            <person name="Bunk B."/>
            <person name="Jeske O."/>
            <person name="Meyerdierks A."/>
            <person name="Storesund J.E."/>
            <person name="Kallscheuer N."/>
            <person name="Luecker S."/>
            <person name="Lage O.M."/>
            <person name="Pohl T."/>
            <person name="Merkel B.J."/>
            <person name="Hornburger P."/>
            <person name="Mueller R.-W."/>
            <person name="Bruemmer F."/>
            <person name="Labrenz M."/>
            <person name="Spormann A.M."/>
            <person name="Op Den Camp H."/>
            <person name="Overmann J."/>
            <person name="Amann R."/>
            <person name="Jetten M.S.M."/>
            <person name="Mascher T."/>
            <person name="Medema M.H."/>
            <person name="Devos D.P."/>
            <person name="Kaster A.-K."/>
            <person name="Ovreas L."/>
            <person name="Rohde M."/>
            <person name="Galperin M.Y."/>
            <person name="Jogler C."/>
        </authorList>
    </citation>
    <scope>NUCLEOTIDE SEQUENCE [LARGE SCALE GENOMIC DNA]</scope>
    <source>
        <strain evidence="2 3">CA13</strain>
    </source>
</reference>
<dbReference type="Gene3D" id="3.30.870.10">
    <property type="entry name" value="Endonuclease Chain A"/>
    <property type="match status" value="1"/>
</dbReference>
<proteinExistence type="predicted"/>
<dbReference type="Proteomes" id="UP000315010">
    <property type="component" value="Unassembled WGS sequence"/>
</dbReference>
<dbReference type="SMART" id="SM00155">
    <property type="entry name" value="PLDc"/>
    <property type="match status" value="1"/>
</dbReference>
<keyword evidence="3" id="KW-1185">Reference proteome</keyword>
<dbReference type="SUPFAM" id="SSF56024">
    <property type="entry name" value="Phospholipase D/nuclease"/>
    <property type="match status" value="1"/>
</dbReference>
<gene>
    <name evidence="2" type="ORF">CA13_29050</name>
</gene>
<dbReference type="RefSeq" id="WP_419194293.1">
    <property type="nucleotide sequence ID" value="NZ_SJPJ01000001.1"/>
</dbReference>
<protein>
    <submittedName>
        <fullName evidence="2">Cardiolipin synthetase</fullName>
    </submittedName>
</protein>
<dbReference type="CDD" id="cd09113">
    <property type="entry name" value="PLDc_ymdC_like_2"/>
    <property type="match status" value="1"/>
</dbReference>
<dbReference type="PANTHER" id="PTHR21248:SF12">
    <property type="entry name" value="CARDIOLIPIN SYNTHASE C"/>
    <property type="match status" value="1"/>
</dbReference>
<dbReference type="AlphaFoldDB" id="A0A5C5Z243"/>
<name>A0A5C5Z243_9BACT</name>
<dbReference type="GO" id="GO:0030572">
    <property type="term" value="F:phosphatidyltransferase activity"/>
    <property type="evidence" value="ECO:0007669"/>
    <property type="project" value="UniProtKB-ARBA"/>
</dbReference>
<dbReference type="Pfam" id="PF13091">
    <property type="entry name" value="PLDc_2"/>
    <property type="match status" value="1"/>
</dbReference>
<comment type="caution">
    <text evidence="2">The sequence shown here is derived from an EMBL/GenBank/DDBJ whole genome shotgun (WGS) entry which is preliminary data.</text>
</comment>
<sequence length="228" mass="24963">MRVDEVPIQRAHLILLDGGFKAIEEARACGVKVPLATNSMASNNHLTAFVGYRKQPKRMLATGAESHEMRPDAKSERALFTDEQLAQFKPNIGLHAKTMVFDRKVTFKGSFNLDPRSVNLNTEMGLLVESPSLSLAVTASVENGMAPGNSLQVIIQDVSSPSLADYLVHTSWLEPTTQVNLPSLIEMVCRFSQESGSRSLQKRVPGWPATWASRRCGRIAATRIDASG</sequence>
<dbReference type="PANTHER" id="PTHR21248">
    <property type="entry name" value="CARDIOLIPIN SYNTHASE"/>
    <property type="match status" value="1"/>
</dbReference>
<dbReference type="PROSITE" id="PS50035">
    <property type="entry name" value="PLD"/>
    <property type="match status" value="1"/>
</dbReference>
<dbReference type="InterPro" id="IPR025202">
    <property type="entry name" value="PLD-like_dom"/>
</dbReference>
<dbReference type="EMBL" id="SJPJ01000001">
    <property type="protein sequence ID" value="TWT81452.1"/>
    <property type="molecule type" value="Genomic_DNA"/>
</dbReference>
<dbReference type="InterPro" id="IPR001736">
    <property type="entry name" value="PLipase_D/transphosphatidylase"/>
</dbReference>
<evidence type="ECO:0000313" key="2">
    <source>
        <dbReference type="EMBL" id="TWT81452.1"/>
    </source>
</evidence>
<feature type="domain" description="PLD phosphodiesterase" evidence="1">
    <location>
        <begin position="94"/>
        <end position="117"/>
    </location>
</feature>